<dbReference type="InterPro" id="IPR050961">
    <property type="entry name" value="BolA/IbaG_stress_morph_reg"/>
</dbReference>
<dbReference type="Proteomes" id="UP000015104">
    <property type="component" value="Unassembled WGS sequence"/>
</dbReference>
<sequence length="93" mass="10580">MNIVLPIHCLVVNESNQHNVPRGSETHFRVLIVSNKFDSTSLIERHRHINEILNDELKSGVHALAIEAFTPVEWEKSNQQINQSPKCRGGSNR</sequence>
<dbReference type="STRING" id="32264.T1K011"/>
<dbReference type="Gene3D" id="3.30.300.90">
    <property type="entry name" value="BolA-like"/>
    <property type="match status" value="1"/>
</dbReference>
<dbReference type="EMBL" id="CAEY01001131">
    <property type="status" value="NOT_ANNOTATED_CDS"/>
    <property type="molecule type" value="Genomic_DNA"/>
</dbReference>
<dbReference type="eggNOG" id="KOG2313">
    <property type="taxonomic scope" value="Eukaryota"/>
</dbReference>
<dbReference type="PIRSF" id="PIRSF003113">
    <property type="entry name" value="BolA"/>
    <property type="match status" value="1"/>
</dbReference>
<dbReference type="InterPro" id="IPR002634">
    <property type="entry name" value="BolA"/>
</dbReference>
<reference evidence="4" key="1">
    <citation type="submission" date="2011-08" db="EMBL/GenBank/DDBJ databases">
        <authorList>
            <person name="Rombauts S."/>
        </authorList>
    </citation>
    <scope>NUCLEOTIDE SEQUENCE</scope>
    <source>
        <strain evidence="4">London</strain>
    </source>
</reference>
<dbReference type="GO" id="GO:0005739">
    <property type="term" value="C:mitochondrion"/>
    <property type="evidence" value="ECO:0007669"/>
    <property type="project" value="TreeGrafter"/>
</dbReference>
<organism evidence="3 4">
    <name type="scientific">Tetranychus urticae</name>
    <name type="common">Two-spotted spider mite</name>
    <dbReference type="NCBI Taxonomy" id="32264"/>
    <lineage>
        <taxon>Eukaryota</taxon>
        <taxon>Metazoa</taxon>
        <taxon>Ecdysozoa</taxon>
        <taxon>Arthropoda</taxon>
        <taxon>Chelicerata</taxon>
        <taxon>Arachnida</taxon>
        <taxon>Acari</taxon>
        <taxon>Acariformes</taxon>
        <taxon>Trombidiformes</taxon>
        <taxon>Prostigmata</taxon>
        <taxon>Eleutherengona</taxon>
        <taxon>Raphignathae</taxon>
        <taxon>Tetranychoidea</taxon>
        <taxon>Tetranychidae</taxon>
        <taxon>Tetranychus</taxon>
    </lineage>
</organism>
<reference evidence="3" key="2">
    <citation type="submission" date="2015-06" db="UniProtKB">
        <authorList>
            <consortium name="EnsemblMetazoa"/>
        </authorList>
    </citation>
    <scope>IDENTIFICATION</scope>
</reference>
<dbReference type="SUPFAM" id="SSF82657">
    <property type="entry name" value="BolA-like"/>
    <property type="match status" value="1"/>
</dbReference>
<comment type="similarity">
    <text evidence="1 2">Belongs to the BolA/IbaG family.</text>
</comment>
<dbReference type="InterPro" id="IPR036065">
    <property type="entry name" value="BolA-like_sf"/>
</dbReference>
<accession>T1K011</accession>
<proteinExistence type="inferred from homology"/>
<dbReference type="HOGENOM" id="CLU_109462_3_1_1"/>
<protein>
    <recommendedName>
        <fullName evidence="5">BolA-like protein</fullName>
    </recommendedName>
</protein>
<dbReference type="AlphaFoldDB" id="T1K011"/>
<dbReference type="Pfam" id="PF01722">
    <property type="entry name" value="BolA"/>
    <property type="match status" value="1"/>
</dbReference>
<evidence type="ECO:0000313" key="4">
    <source>
        <dbReference type="Proteomes" id="UP000015104"/>
    </source>
</evidence>
<keyword evidence="4" id="KW-1185">Reference proteome</keyword>
<dbReference type="PANTHER" id="PTHR46229">
    <property type="entry name" value="BOLA TRANSCRIPTION REGULATOR"/>
    <property type="match status" value="1"/>
</dbReference>
<evidence type="ECO:0008006" key="5">
    <source>
        <dbReference type="Google" id="ProtNLM"/>
    </source>
</evidence>
<evidence type="ECO:0000256" key="2">
    <source>
        <dbReference type="RuleBase" id="RU003860"/>
    </source>
</evidence>
<name>T1K011_TETUR</name>
<dbReference type="PANTHER" id="PTHR46229:SF2">
    <property type="entry name" value="BOLA-LIKE PROTEIN 1"/>
    <property type="match status" value="1"/>
</dbReference>
<dbReference type="EnsemblMetazoa" id="tetur03g06030.1">
    <property type="protein sequence ID" value="tetur03g06030.1"/>
    <property type="gene ID" value="tetur03g06030"/>
</dbReference>
<evidence type="ECO:0000256" key="1">
    <source>
        <dbReference type="ARBA" id="ARBA00005578"/>
    </source>
</evidence>
<evidence type="ECO:0000313" key="3">
    <source>
        <dbReference type="EnsemblMetazoa" id="tetur03g06030.1"/>
    </source>
</evidence>